<feature type="non-terminal residue" evidence="1">
    <location>
        <position position="1"/>
    </location>
</feature>
<dbReference type="EMBL" id="JARKIE010000214">
    <property type="protein sequence ID" value="KAJ7665677.1"/>
    <property type="molecule type" value="Genomic_DNA"/>
</dbReference>
<organism evidence="1 2">
    <name type="scientific">Mycena rosella</name>
    <name type="common">Pink bonnet</name>
    <name type="synonym">Agaricus rosellus</name>
    <dbReference type="NCBI Taxonomy" id="1033263"/>
    <lineage>
        <taxon>Eukaryota</taxon>
        <taxon>Fungi</taxon>
        <taxon>Dikarya</taxon>
        <taxon>Basidiomycota</taxon>
        <taxon>Agaricomycotina</taxon>
        <taxon>Agaricomycetes</taxon>
        <taxon>Agaricomycetidae</taxon>
        <taxon>Agaricales</taxon>
        <taxon>Marasmiineae</taxon>
        <taxon>Mycenaceae</taxon>
        <taxon>Mycena</taxon>
    </lineage>
</organism>
<comment type="caution">
    <text evidence="1">The sequence shown here is derived from an EMBL/GenBank/DDBJ whole genome shotgun (WGS) entry which is preliminary data.</text>
</comment>
<name>A0AAD7G459_MYCRO</name>
<evidence type="ECO:0000313" key="1">
    <source>
        <dbReference type="EMBL" id="KAJ7665677.1"/>
    </source>
</evidence>
<feature type="non-terminal residue" evidence="1">
    <location>
        <position position="99"/>
    </location>
</feature>
<keyword evidence="2" id="KW-1185">Reference proteome</keyword>
<dbReference type="AlphaFoldDB" id="A0AAD7G459"/>
<accession>A0AAD7G459</accession>
<dbReference type="Proteomes" id="UP001221757">
    <property type="component" value="Unassembled WGS sequence"/>
</dbReference>
<reference evidence="1" key="1">
    <citation type="submission" date="2023-03" db="EMBL/GenBank/DDBJ databases">
        <title>Massive genome expansion in bonnet fungi (Mycena s.s.) driven by repeated elements and novel gene families across ecological guilds.</title>
        <authorList>
            <consortium name="Lawrence Berkeley National Laboratory"/>
            <person name="Harder C.B."/>
            <person name="Miyauchi S."/>
            <person name="Viragh M."/>
            <person name="Kuo A."/>
            <person name="Thoen E."/>
            <person name="Andreopoulos B."/>
            <person name="Lu D."/>
            <person name="Skrede I."/>
            <person name="Drula E."/>
            <person name="Henrissat B."/>
            <person name="Morin E."/>
            <person name="Kohler A."/>
            <person name="Barry K."/>
            <person name="LaButti K."/>
            <person name="Morin E."/>
            <person name="Salamov A."/>
            <person name="Lipzen A."/>
            <person name="Mereny Z."/>
            <person name="Hegedus B."/>
            <person name="Baldrian P."/>
            <person name="Stursova M."/>
            <person name="Weitz H."/>
            <person name="Taylor A."/>
            <person name="Grigoriev I.V."/>
            <person name="Nagy L.G."/>
            <person name="Martin F."/>
            <person name="Kauserud H."/>
        </authorList>
    </citation>
    <scope>NUCLEOTIDE SEQUENCE</scope>
    <source>
        <strain evidence="1">CBHHK067</strain>
    </source>
</reference>
<proteinExistence type="predicted"/>
<protein>
    <submittedName>
        <fullName evidence="1">Uncharacterized protein</fullName>
    </submittedName>
</protein>
<sequence>ANNYQVVISLFLLGSGASKREIEVLAHAGLSTSYTAIREHLRTLSGEAVERFKQLIKHQMCFIVRDNLKIAFHVESQRLGSANHFDNGTTSTAIPVYNL</sequence>
<gene>
    <name evidence="1" type="ORF">B0H17DRAFT_904260</name>
</gene>
<evidence type="ECO:0000313" key="2">
    <source>
        <dbReference type="Proteomes" id="UP001221757"/>
    </source>
</evidence>